<keyword evidence="2" id="KW-0677">Repeat</keyword>
<feature type="region of interest" description="Disordered" evidence="3">
    <location>
        <begin position="264"/>
        <end position="283"/>
    </location>
</feature>
<dbReference type="InterPro" id="IPR000357">
    <property type="entry name" value="HEAT"/>
</dbReference>
<dbReference type="Pfam" id="PF02985">
    <property type="entry name" value="HEAT"/>
    <property type="match status" value="1"/>
</dbReference>
<keyword evidence="6" id="KW-1185">Reference proteome</keyword>
<dbReference type="GO" id="GO:0006897">
    <property type="term" value="P:endocytosis"/>
    <property type="evidence" value="ECO:0007669"/>
    <property type="project" value="TreeGrafter"/>
</dbReference>
<dbReference type="EMBL" id="KV423957">
    <property type="protein sequence ID" value="KZT57919.1"/>
    <property type="molecule type" value="Genomic_DNA"/>
</dbReference>
<feature type="domain" description="LAA1-like C-terminal TPR repeats" evidence="4">
    <location>
        <begin position="1827"/>
        <end position="1983"/>
    </location>
</feature>
<proteinExistence type="inferred from homology"/>
<accession>A0A165GD69</accession>
<evidence type="ECO:0000256" key="1">
    <source>
        <dbReference type="ARBA" id="ARBA00008304"/>
    </source>
</evidence>
<comment type="similarity">
    <text evidence="1">Belongs to the HEATR5 family.</text>
</comment>
<dbReference type="Proteomes" id="UP000076842">
    <property type="component" value="Unassembled WGS sequence"/>
</dbReference>
<evidence type="ECO:0000313" key="6">
    <source>
        <dbReference type="Proteomes" id="UP000076842"/>
    </source>
</evidence>
<feature type="compositionally biased region" description="Basic and acidic residues" evidence="3">
    <location>
        <begin position="271"/>
        <end position="283"/>
    </location>
</feature>
<dbReference type="GO" id="GO:0008104">
    <property type="term" value="P:intracellular protein localization"/>
    <property type="evidence" value="ECO:0007669"/>
    <property type="project" value="TreeGrafter"/>
</dbReference>
<dbReference type="PANTHER" id="PTHR21663:SF0">
    <property type="entry name" value="HEAT REPEAT-CONTAINING PROTEIN 5B"/>
    <property type="match status" value="1"/>
</dbReference>
<dbReference type="FunCoup" id="A0A165GD69">
    <property type="interactions" value="225"/>
</dbReference>
<organism evidence="5 6">
    <name type="scientific">Calocera cornea HHB12733</name>
    <dbReference type="NCBI Taxonomy" id="1353952"/>
    <lineage>
        <taxon>Eukaryota</taxon>
        <taxon>Fungi</taxon>
        <taxon>Dikarya</taxon>
        <taxon>Basidiomycota</taxon>
        <taxon>Agaricomycotina</taxon>
        <taxon>Dacrymycetes</taxon>
        <taxon>Dacrymycetales</taxon>
        <taxon>Dacrymycetaceae</taxon>
        <taxon>Calocera</taxon>
    </lineage>
</organism>
<dbReference type="InterPro" id="IPR040108">
    <property type="entry name" value="Laa1/Sip1/HEATR5"/>
</dbReference>
<feature type="region of interest" description="Disordered" evidence="3">
    <location>
        <begin position="1238"/>
        <end position="1259"/>
    </location>
</feature>
<reference evidence="5 6" key="1">
    <citation type="journal article" date="2016" name="Mol. Biol. Evol.">
        <title>Comparative Genomics of Early-Diverging Mushroom-Forming Fungi Provides Insights into the Origins of Lignocellulose Decay Capabilities.</title>
        <authorList>
            <person name="Nagy L.G."/>
            <person name="Riley R."/>
            <person name="Tritt A."/>
            <person name="Adam C."/>
            <person name="Daum C."/>
            <person name="Floudas D."/>
            <person name="Sun H."/>
            <person name="Yadav J.S."/>
            <person name="Pangilinan J."/>
            <person name="Larsson K.H."/>
            <person name="Matsuura K."/>
            <person name="Barry K."/>
            <person name="Labutti K."/>
            <person name="Kuo R."/>
            <person name="Ohm R.A."/>
            <person name="Bhattacharya S.S."/>
            <person name="Shirouzu T."/>
            <person name="Yoshinaga Y."/>
            <person name="Martin F.M."/>
            <person name="Grigoriev I.V."/>
            <person name="Hibbett D.S."/>
        </authorList>
    </citation>
    <scope>NUCLEOTIDE SEQUENCE [LARGE SCALE GENOMIC DNA]</scope>
    <source>
        <strain evidence="5 6">HHB12733</strain>
    </source>
</reference>
<dbReference type="GO" id="GO:0005829">
    <property type="term" value="C:cytosol"/>
    <property type="evidence" value="ECO:0007669"/>
    <property type="project" value="GOC"/>
</dbReference>
<dbReference type="InterPro" id="IPR011989">
    <property type="entry name" value="ARM-like"/>
</dbReference>
<dbReference type="GO" id="GO:0042147">
    <property type="term" value="P:retrograde transport, endosome to Golgi"/>
    <property type="evidence" value="ECO:0007669"/>
    <property type="project" value="TreeGrafter"/>
</dbReference>
<dbReference type="GO" id="GO:0016020">
    <property type="term" value="C:membrane"/>
    <property type="evidence" value="ECO:0007669"/>
    <property type="project" value="TreeGrafter"/>
</dbReference>
<name>A0A165GD69_9BASI</name>
<gene>
    <name evidence="5" type="ORF">CALCODRAFT_495577</name>
</gene>
<dbReference type="GO" id="GO:0005794">
    <property type="term" value="C:Golgi apparatus"/>
    <property type="evidence" value="ECO:0007669"/>
    <property type="project" value="TreeGrafter"/>
</dbReference>
<evidence type="ECO:0000259" key="4">
    <source>
        <dbReference type="Pfam" id="PF25808"/>
    </source>
</evidence>
<evidence type="ECO:0000256" key="2">
    <source>
        <dbReference type="ARBA" id="ARBA00022737"/>
    </source>
</evidence>
<dbReference type="Pfam" id="PF20210">
    <property type="entry name" value="Laa1_Sip1_HTR5"/>
    <property type="match status" value="1"/>
</dbReference>
<dbReference type="OrthoDB" id="192608at2759"/>
<sequence length="1997" mass="217917">MSNTIWDEELVVDEARFRGDNGDVDLFQWLRRLDSALEKQPKPEIRQRFEAIEKLLVKIAVGSEGLPFTSRPIRHALSRCLVKLYGRTESRTLYDTLQTLLKSIAEAPTKLTDRDPRICTLYCMGELMLVFGSQVMSVTADLVATALKLFRATANSVLLRYHAAASISKSVKSAAKAIPESAVKDLLKTFRQGVGDKAPAIQRISSDILAGLHNQLNPLSTQEVDNIVQLCLRHVDSADHTTRRHFAEVVGGLLAESLTASVNGQDTSVQNERKTPSTESHDDVGVEATKLPVFRISLQSVFLQLSTAFNRPTTTHRTRVGIVQSYATLLNALGSAYVEANYSTIAKHFLVDIIAHARNQVSPHEILRVRKFVGVILRDLVGVRMLSEQGQIAAIQDLISNYMRKWPALMPGQSSPHHLSLVAALKEVSELLQQLGNAPQFLQTSLVGPIVRLLEHPNHPVRIAAAYCLQQFCWVVPRRLQQTVEDLATQLTKEVAALLVPGSNKDAQFKALGRATGLASLFALFPYRHLYVSYDVCSNVLDVSIQLLKQAGEHDLGLAAIEAEISWTLISALMTLGRYFVQPHLSQLLTLWRNTLARTSAKEGEDTPPRPSREFAFLLHVRHCALGALLQFLNHNSALLTTLDVSRRIGASLSNALSFANSLTNDGYDEEVEPSTPLPHTKATTPELEVMFKRRMFQCFASFGTSRISEVGQGALLDAAVKVFSGPDMFKGSSVQAAIAASAGSFTSIWECNDGYAYGLSTRDWSMEARNNGSYTNHVDKPIGRGQDAVEWAIICQLQQPILGSCEYEPLCLLSNFSVEERCWPEPPPPATGLVNAAIDVFTTLLAYQPANVCDRIWNVLLSNLRSIRMERNPGRRAAVMINTVGTLLDVLRWADRASGDGFVSSALYPSLMDFLKVGFSHNDQKLRQASSDAYGLMAGRLDAVALTSQVKALVDQVLSNRDPSSRAGCAMALGSLYTSVGGLAGGALLKTIVNVLMSLGNDPHPLVHYYALESLSSVMDAASLSYEPHIRSTLGMLARLYMSETHEPEARKHPISAGLGDLPAYAVMCEIADSMVAVLGPELRDSTRLRTLLLSLVQELSAESDEAVVVEAMRCLQHCLMFARDFLDVPTIVLRLRRYLSSPRTPLKSSAVNGLYLLVQKDVLLVSKYGGDQLAEGLFAMLDADASVDGVRAILSSWLSQTVTTNPSAWISLCQKIMSQANNSQQALKTEVSITAPQDDESESLQVSGESSDPKGPNARAIGRWRTQLFALQCLHDICKTLSAAGLREHVDLRFAKTRGLDVSNLLASKVPELIRMAFTASTAYVTEIRLAGLVVLRDVVEIFAGAPDPDVEGSLLLEQYQAPIAAALTPAFSSDSTPELLASAVEVCAIFIGSGVVEDGSKMGRILKLLATALEQCAGGNNLSLGEGGQLGPNATVMLRISVISAWAKLTISSGQRAYLEGIIRPHRQLLASLWVESMVDYARLKAHSEVTADSEEPAGAGMSSSVLEKDVTLQYYADAWWYILSAVSLFMRQDDPTIFASLNGEKHRNAIQTNGIKNSSGADSCLLYPVFLGLAYQILLEDVPANDSTTLLNEQRAITLSFLSELLRSDFSGTKPMQPIMFGELCAMLYRFALGGPLGILEGVLRVADALAKCGSTSVDVTWALADNAVYCLRIVLCILRRLSSSRGLALHDEAVVDLGTSYGLAVETLRRITERCDSDLYENARVIALSTFVDLLRDESPANFIVASCLPTLKTLMLWSSLRPLEDNLRSNHAVHGLLSACVVNIEAMSGRQGQEVTKKLQNNLLAAAITLSIAPAHTTFSYPLIEQYSSLLSQRLVDNDAEISHAAIQCGNVLTSAARTGPAVLRVCCRLLLPGLVLCALDLEHDSMEEHLRLLNAILALVEPGQVTRMMRILLPVYISYIQPDPTSKSHKLGVAQILNVASMHPRAFKDATDSLQPSTRNKMELALRQSVAPSTAAVSHQAKRQIALRQF</sequence>
<dbReference type="SUPFAM" id="SSF48371">
    <property type="entry name" value="ARM repeat"/>
    <property type="match status" value="2"/>
</dbReference>
<dbReference type="PANTHER" id="PTHR21663">
    <property type="entry name" value="HYPOTHETICAL HEAT DOMAIN-CONTAINING"/>
    <property type="match status" value="1"/>
</dbReference>
<dbReference type="InterPro" id="IPR016024">
    <property type="entry name" value="ARM-type_fold"/>
</dbReference>
<dbReference type="Pfam" id="PF25808">
    <property type="entry name" value="TPR_LAA1_C"/>
    <property type="match status" value="1"/>
</dbReference>
<dbReference type="InterPro" id="IPR046837">
    <property type="entry name" value="Laa1/Sip1/HEATR5-like_HEAT"/>
</dbReference>
<evidence type="ECO:0000313" key="5">
    <source>
        <dbReference type="EMBL" id="KZT57919.1"/>
    </source>
</evidence>
<evidence type="ECO:0000256" key="3">
    <source>
        <dbReference type="SAM" id="MobiDB-lite"/>
    </source>
</evidence>
<dbReference type="STRING" id="1353952.A0A165GD69"/>
<dbReference type="GO" id="GO:0030139">
    <property type="term" value="C:endocytic vesicle"/>
    <property type="evidence" value="ECO:0007669"/>
    <property type="project" value="TreeGrafter"/>
</dbReference>
<dbReference type="InParanoid" id="A0A165GD69"/>
<dbReference type="Gene3D" id="1.25.10.10">
    <property type="entry name" value="Leucine-rich Repeat Variant"/>
    <property type="match status" value="2"/>
</dbReference>
<dbReference type="InterPro" id="IPR057981">
    <property type="entry name" value="TPR_LAA1-like_C"/>
</dbReference>
<protein>
    <recommendedName>
        <fullName evidence="4">LAA1-like C-terminal TPR repeats domain-containing protein</fullName>
    </recommendedName>
</protein>